<dbReference type="OrthoDB" id="10678696at2759"/>
<evidence type="ECO:0000256" key="1">
    <source>
        <dbReference type="SAM" id="MobiDB-lite"/>
    </source>
</evidence>
<feature type="region of interest" description="Disordered" evidence="1">
    <location>
        <begin position="23"/>
        <end position="59"/>
    </location>
</feature>
<feature type="signal peptide" evidence="2">
    <location>
        <begin position="1"/>
        <end position="26"/>
    </location>
</feature>
<sequence length="454" mass="49994">MRVSIKEVLFLVALIVTHDRIASASGQPVSHEETSQEEEISAPGEFPLSPLSSSSDDISDLKRQNLVKVRNEHRKIDEHIDRKSSESIHAAAYLPPPTTVVQTVHTRPAVVAAPPVLVAPPTVIVPEPSVVVAPTQLPVGPLHPVPVQPLYRPKPGVVPVAPIHRNHFLPPVPVAAAPVAPLLSPLSSPVGHIGAPVRPTIHVPHRQLHINGPAAPPALVAPPPPPPSPLPPHFSHIIPVAPAPILARPPVPIHRPIPPPPIFIHKVIQPVPVAPLPPTTVIVHRPAPYPLRPPTQRPILFEKVHTLTGCQILEPQKQKEPVIAQEMPMLMMTTTTPKPKPEPMMPVPMPMMSKPHHHFHNVFKYPLMSHDHHIDTHHHAHDMHDVHDMHDNGDHEHYHGHSWESHEDEAGSSKSKWKFGKLFKKNKGGHTHDHNHGHGHRGRKEGKRKFSLFG</sequence>
<feature type="compositionally biased region" description="Low complexity" evidence="1">
    <location>
        <begin position="47"/>
        <end position="56"/>
    </location>
</feature>
<feature type="compositionally biased region" description="Basic residues" evidence="1">
    <location>
        <begin position="437"/>
        <end position="454"/>
    </location>
</feature>
<reference evidence="3" key="1">
    <citation type="submission" date="2021-01" db="UniProtKB">
        <authorList>
            <consortium name="EnsemblMetazoa"/>
        </authorList>
    </citation>
    <scope>IDENTIFICATION</scope>
</reference>
<protein>
    <submittedName>
        <fullName evidence="3">Uncharacterized protein</fullName>
    </submittedName>
</protein>
<keyword evidence="2" id="KW-0732">Signal</keyword>
<dbReference type="GeneID" id="111244491"/>
<keyword evidence="4" id="KW-1185">Reference proteome</keyword>
<dbReference type="KEGG" id="vde:111244491"/>
<evidence type="ECO:0000313" key="4">
    <source>
        <dbReference type="Proteomes" id="UP000594260"/>
    </source>
</evidence>
<feature type="chain" id="PRO_5029520384" evidence="2">
    <location>
        <begin position="27"/>
        <end position="454"/>
    </location>
</feature>
<accession>A0A7M7J674</accession>
<feature type="compositionally biased region" description="Basic residues" evidence="1">
    <location>
        <begin position="415"/>
        <end position="429"/>
    </location>
</feature>
<feature type="region of interest" description="Disordered" evidence="1">
    <location>
        <begin position="390"/>
        <end position="454"/>
    </location>
</feature>
<dbReference type="AlphaFoldDB" id="A0A7M7J674"/>
<evidence type="ECO:0000313" key="3">
    <source>
        <dbReference type="EnsemblMetazoa" id="XP_022647426"/>
    </source>
</evidence>
<evidence type="ECO:0000256" key="2">
    <source>
        <dbReference type="SAM" id="SignalP"/>
    </source>
</evidence>
<organism evidence="3 4">
    <name type="scientific">Varroa destructor</name>
    <name type="common">Honeybee mite</name>
    <dbReference type="NCBI Taxonomy" id="109461"/>
    <lineage>
        <taxon>Eukaryota</taxon>
        <taxon>Metazoa</taxon>
        <taxon>Ecdysozoa</taxon>
        <taxon>Arthropoda</taxon>
        <taxon>Chelicerata</taxon>
        <taxon>Arachnida</taxon>
        <taxon>Acari</taxon>
        <taxon>Parasitiformes</taxon>
        <taxon>Mesostigmata</taxon>
        <taxon>Gamasina</taxon>
        <taxon>Dermanyssoidea</taxon>
        <taxon>Varroidae</taxon>
        <taxon>Varroa</taxon>
    </lineage>
</organism>
<dbReference type="RefSeq" id="XP_022647426.1">
    <property type="nucleotide sequence ID" value="XM_022791691.1"/>
</dbReference>
<dbReference type="Proteomes" id="UP000594260">
    <property type="component" value="Unplaced"/>
</dbReference>
<dbReference type="OMA" id="SHEAYHN"/>
<dbReference type="EnsemblMetazoa" id="XM_022791691">
    <property type="protein sequence ID" value="XP_022647426"/>
    <property type="gene ID" value="LOC111244491"/>
</dbReference>
<dbReference type="InParanoid" id="A0A7M7J674"/>
<feature type="compositionally biased region" description="Basic and acidic residues" evidence="1">
    <location>
        <begin position="390"/>
        <end position="411"/>
    </location>
</feature>
<proteinExistence type="predicted"/>
<name>A0A7M7J674_VARDE</name>